<evidence type="ECO:0000256" key="11">
    <source>
        <dbReference type="ARBA" id="ARBA00041373"/>
    </source>
</evidence>
<dbReference type="Gene3D" id="3.40.30.10">
    <property type="entry name" value="Glutaredoxin"/>
    <property type="match status" value="1"/>
</dbReference>
<evidence type="ECO:0000256" key="4">
    <source>
        <dbReference type="ARBA" id="ARBA00022559"/>
    </source>
</evidence>
<feature type="domain" description="Thioredoxin" evidence="13">
    <location>
        <begin position="5"/>
        <end position="148"/>
    </location>
</feature>
<dbReference type="InterPro" id="IPR000866">
    <property type="entry name" value="AhpC/TSA"/>
</dbReference>
<comment type="function">
    <text evidence="1">Thiol-specific peroxidase that catalyzes the reduction of hydrogen peroxide and organic hydroperoxides to water and alcohols, respectively. Plays a role in cell protection against oxidative stress by detoxifying peroxides and as sensor of hydrogen peroxide-mediated signaling events.</text>
</comment>
<evidence type="ECO:0000256" key="7">
    <source>
        <dbReference type="ARBA" id="ARBA00023157"/>
    </source>
</evidence>
<dbReference type="PROSITE" id="PS51352">
    <property type="entry name" value="THIOREDOXIN_2"/>
    <property type="match status" value="1"/>
</dbReference>
<comment type="catalytic activity">
    <reaction evidence="12">
        <text>a hydroperoxide + [thioredoxin]-dithiol = an alcohol + [thioredoxin]-disulfide + H2O</text>
        <dbReference type="Rhea" id="RHEA:62620"/>
        <dbReference type="Rhea" id="RHEA-COMP:10698"/>
        <dbReference type="Rhea" id="RHEA-COMP:10700"/>
        <dbReference type="ChEBI" id="CHEBI:15377"/>
        <dbReference type="ChEBI" id="CHEBI:29950"/>
        <dbReference type="ChEBI" id="CHEBI:30879"/>
        <dbReference type="ChEBI" id="CHEBI:35924"/>
        <dbReference type="ChEBI" id="CHEBI:50058"/>
        <dbReference type="EC" id="1.11.1.24"/>
    </reaction>
</comment>
<evidence type="ECO:0000256" key="5">
    <source>
        <dbReference type="ARBA" id="ARBA00022862"/>
    </source>
</evidence>
<comment type="subunit">
    <text evidence="2">Monomer.</text>
</comment>
<dbReference type="InterPro" id="IPR036249">
    <property type="entry name" value="Thioredoxin-like_sf"/>
</dbReference>
<evidence type="ECO:0000256" key="12">
    <source>
        <dbReference type="ARBA" id="ARBA00049091"/>
    </source>
</evidence>
<dbReference type="EMBL" id="JAGGLG010000033">
    <property type="protein sequence ID" value="MBP2019707.1"/>
    <property type="molecule type" value="Genomic_DNA"/>
</dbReference>
<keyword evidence="4 14" id="KW-0575">Peroxidase</keyword>
<comment type="caution">
    <text evidence="14">The sequence shown here is derived from an EMBL/GenBank/DDBJ whole genome shotgun (WGS) entry which is preliminary data.</text>
</comment>
<dbReference type="SUPFAM" id="SSF52833">
    <property type="entry name" value="Thioredoxin-like"/>
    <property type="match status" value="1"/>
</dbReference>
<name>A0ABS4JVY0_9FIRM</name>
<evidence type="ECO:0000256" key="6">
    <source>
        <dbReference type="ARBA" id="ARBA00023002"/>
    </source>
</evidence>
<dbReference type="Pfam" id="PF00578">
    <property type="entry name" value="AhpC-TSA"/>
    <property type="match status" value="1"/>
</dbReference>
<dbReference type="RefSeq" id="WP_209467808.1">
    <property type="nucleotide sequence ID" value="NZ_JAGGLG010000033.1"/>
</dbReference>
<reference evidence="14 15" key="1">
    <citation type="submission" date="2021-03" db="EMBL/GenBank/DDBJ databases">
        <title>Genomic Encyclopedia of Type Strains, Phase IV (KMG-IV): sequencing the most valuable type-strain genomes for metagenomic binning, comparative biology and taxonomic classification.</title>
        <authorList>
            <person name="Goeker M."/>
        </authorList>
    </citation>
    <scope>NUCLEOTIDE SEQUENCE [LARGE SCALE GENOMIC DNA]</scope>
    <source>
        <strain evidence="14 15">DSM 27138</strain>
    </source>
</reference>
<keyword evidence="5" id="KW-0049">Antioxidant</keyword>
<evidence type="ECO:0000259" key="13">
    <source>
        <dbReference type="PROSITE" id="PS51352"/>
    </source>
</evidence>
<dbReference type="InterPro" id="IPR013766">
    <property type="entry name" value="Thioredoxin_domain"/>
</dbReference>
<gene>
    <name evidence="14" type="ORF">J2Z79_003149</name>
</gene>
<evidence type="ECO:0000256" key="3">
    <source>
        <dbReference type="ARBA" id="ARBA00013017"/>
    </source>
</evidence>
<keyword evidence="15" id="KW-1185">Reference proteome</keyword>
<sequence>MAQMIQPGELAPDFTLESTQGRFTLSALRGERRVLLIFYPRDNTPGCTRQLCAARDAALAYASRGVQVVAVNPGSLDSHRRWAQNNGFEFPICADEGKRVAAAYGVLGPLGQIARTVFLVDRNGVVRWVQPGNPSTTEILAAVSELEGQD</sequence>
<keyword evidence="8" id="KW-0676">Redox-active center</keyword>
<evidence type="ECO:0000256" key="8">
    <source>
        <dbReference type="ARBA" id="ARBA00023284"/>
    </source>
</evidence>
<evidence type="ECO:0000256" key="1">
    <source>
        <dbReference type="ARBA" id="ARBA00003330"/>
    </source>
</evidence>
<comment type="similarity">
    <text evidence="10">Belongs to the peroxiredoxin family. BCP/PrxQ subfamily.</text>
</comment>
<dbReference type="InterPro" id="IPR024706">
    <property type="entry name" value="Peroxiredoxin_AhpC-typ"/>
</dbReference>
<evidence type="ECO:0000256" key="9">
    <source>
        <dbReference type="ARBA" id="ARBA00032824"/>
    </source>
</evidence>
<evidence type="ECO:0000313" key="15">
    <source>
        <dbReference type="Proteomes" id="UP001519289"/>
    </source>
</evidence>
<dbReference type="PANTHER" id="PTHR42801:SF4">
    <property type="entry name" value="AHPC_TSA FAMILY PROTEIN"/>
    <property type="match status" value="1"/>
</dbReference>
<protein>
    <recommendedName>
        <fullName evidence="3">thioredoxin-dependent peroxiredoxin</fullName>
        <ecNumber evidence="3">1.11.1.24</ecNumber>
    </recommendedName>
    <alternativeName>
        <fullName evidence="11">Bacterioferritin comigratory protein</fullName>
    </alternativeName>
    <alternativeName>
        <fullName evidence="9">Thioredoxin peroxidase</fullName>
    </alternativeName>
</protein>
<dbReference type="Proteomes" id="UP001519289">
    <property type="component" value="Unassembled WGS sequence"/>
</dbReference>
<evidence type="ECO:0000256" key="2">
    <source>
        <dbReference type="ARBA" id="ARBA00011245"/>
    </source>
</evidence>
<dbReference type="InterPro" id="IPR050924">
    <property type="entry name" value="Peroxiredoxin_BCP/PrxQ"/>
</dbReference>
<accession>A0ABS4JVY0</accession>
<keyword evidence="6 14" id="KW-0560">Oxidoreductase</keyword>
<dbReference type="CDD" id="cd03017">
    <property type="entry name" value="PRX_BCP"/>
    <property type="match status" value="1"/>
</dbReference>
<proteinExistence type="inferred from homology"/>
<keyword evidence="7" id="KW-1015">Disulfide bond</keyword>
<dbReference type="GO" id="GO:0140824">
    <property type="term" value="F:thioredoxin-dependent peroxiredoxin activity"/>
    <property type="evidence" value="ECO:0007669"/>
    <property type="project" value="UniProtKB-EC"/>
</dbReference>
<organism evidence="14 15">
    <name type="scientific">Symbiobacterium terraclitae</name>
    <dbReference type="NCBI Taxonomy" id="557451"/>
    <lineage>
        <taxon>Bacteria</taxon>
        <taxon>Bacillati</taxon>
        <taxon>Bacillota</taxon>
        <taxon>Clostridia</taxon>
        <taxon>Eubacteriales</taxon>
        <taxon>Symbiobacteriaceae</taxon>
        <taxon>Symbiobacterium</taxon>
    </lineage>
</organism>
<evidence type="ECO:0000256" key="10">
    <source>
        <dbReference type="ARBA" id="ARBA00038489"/>
    </source>
</evidence>
<dbReference type="PIRSF" id="PIRSF000239">
    <property type="entry name" value="AHPC"/>
    <property type="match status" value="1"/>
</dbReference>
<evidence type="ECO:0000313" key="14">
    <source>
        <dbReference type="EMBL" id="MBP2019707.1"/>
    </source>
</evidence>
<dbReference type="PANTHER" id="PTHR42801">
    <property type="entry name" value="THIOREDOXIN-DEPENDENT PEROXIDE REDUCTASE"/>
    <property type="match status" value="1"/>
</dbReference>
<dbReference type="EC" id="1.11.1.24" evidence="3"/>